<protein>
    <submittedName>
        <fullName evidence="1">Uncharacterized protein</fullName>
    </submittedName>
</protein>
<name>A0A1C7LYI6_GRIFR</name>
<gene>
    <name evidence="1" type="ORF">A0H81_10835</name>
</gene>
<evidence type="ECO:0000313" key="1">
    <source>
        <dbReference type="EMBL" id="OBZ69207.1"/>
    </source>
</evidence>
<reference evidence="1 2" key="1">
    <citation type="submission" date="2016-03" db="EMBL/GenBank/DDBJ databases">
        <title>Whole genome sequencing of Grifola frondosa 9006-11.</title>
        <authorList>
            <person name="Min B."/>
            <person name="Park H."/>
            <person name="Kim J.-G."/>
            <person name="Cho H."/>
            <person name="Oh Y.-L."/>
            <person name="Kong W.-S."/>
            <person name="Choi I.-G."/>
        </authorList>
    </citation>
    <scope>NUCLEOTIDE SEQUENCE [LARGE SCALE GENOMIC DNA]</scope>
    <source>
        <strain evidence="1 2">9006-11</strain>
    </source>
</reference>
<proteinExistence type="predicted"/>
<organism evidence="1 2">
    <name type="scientific">Grifola frondosa</name>
    <name type="common">Maitake</name>
    <name type="synonym">Polyporus frondosus</name>
    <dbReference type="NCBI Taxonomy" id="5627"/>
    <lineage>
        <taxon>Eukaryota</taxon>
        <taxon>Fungi</taxon>
        <taxon>Dikarya</taxon>
        <taxon>Basidiomycota</taxon>
        <taxon>Agaricomycotina</taxon>
        <taxon>Agaricomycetes</taxon>
        <taxon>Polyporales</taxon>
        <taxon>Grifolaceae</taxon>
        <taxon>Grifola</taxon>
    </lineage>
</organism>
<sequence>MPSSTSASTSASMDSLASVGDAIAYPDNTILVRPAPTLLEHNDFSAVTIWTGVDKKDFNQKSATSVTSSKSGHSNGTPKAYGFLQDSKGNPLSVERLEEMCTFAYMLFNELLSHGKAPDMWGQATAVANWYFESEMSIAFEEFQYYSNPPHWKAHAFVMLVYPTFAATI</sequence>
<dbReference type="EMBL" id="LUGG01000018">
    <property type="protein sequence ID" value="OBZ69207.1"/>
    <property type="molecule type" value="Genomic_DNA"/>
</dbReference>
<comment type="caution">
    <text evidence="1">The sequence shown here is derived from an EMBL/GenBank/DDBJ whole genome shotgun (WGS) entry which is preliminary data.</text>
</comment>
<accession>A0A1C7LYI6</accession>
<keyword evidence="2" id="KW-1185">Reference proteome</keyword>
<dbReference type="AlphaFoldDB" id="A0A1C7LYI6"/>
<evidence type="ECO:0000313" key="2">
    <source>
        <dbReference type="Proteomes" id="UP000092993"/>
    </source>
</evidence>
<dbReference type="Proteomes" id="UP000092993">
    <property type="component" value="Unassembled WGS sequence"/>
</dbReference>
<dbReference type="OrthoDB" id="3235325at2759"/>